<dbReference type="GO" id="GO:0016757">
    <property type="term" value="F:glycosyltransferase activity"/>
    <property type="evidence" value="ECO:0007669"/>
    <property type="project" value="UniProtKB-KW"/>
</dbReference>
<dbReference type="Gene3D" id="3.90.550.10">
    <property type="entry name" value="Spore Coat Polysaccharide Biosynthesis Protein SpsA, Chain A"/>
    <property type="match status" value="1"/>
</dbReference>
<dbReference type="InParanoid" id="A0A0R2FQM4"/>
<dbReference type="PANTHER" id="PTHR13778">
    <property type="entry name" value="GLYCOSYLTRANSFERASE 8 DOMAIN-CONTAINING PROTEIN"/>
    <property type="match status" value="1"/>
</dbReference>
<dbReference type="InterPro" id="IPR029044">
    <property type="entry name" value="Nucleotide-diphossugar_trans"/>
</dbReference>
<dbReference type="PANTHER" id="PTHR13778:SF47">
    <property type="entry name" value="LIPOPOLYSACCHARIDE 1,3-GALACTOSYLTRANSFERASE"/>
    <property type="match status" value="1"/>
</dbReference>
<proteinExistence type="predicted"/>
<reference evidence="4 5" key="1">
    <citation type="journal article" date="2015" name="Genome Announc.">
        <title>Expanding the biotechnology potential of lactobacilli through comparative genomics of 213 strains and associated genera.</title>
        <authorList>
            <person name="Sun Z."/>
            <person name="Harris H.M."/>
            <person name="McCann A."/>
            <person name="Guo C."/>
            <person name="Argimon S."/>
            <person name="Zhang W."/>
            <person name="Yang X."/>
            <person name="Jeffery I.B."/>
            <person name="Cooney J.C."/>
            <person name="Kagawa T.F."/>
            <person name="Liu W."/>
            <person name="Song Y."/>
            <person name="Salvetti E."/>
            <person name="Wrobel A."/>
            <person name="Rasinkangas P."/>
            <person name="Parkhill J."/>
            <person name="Rea M.C."/>
            <person name="O'Sullivan O."/>
            <person name="Ritari J."/>
            <person name="Douillard F.P."/>
            <person name="Paul Ross R."/>
            <person name="Yang R."/>
            <person name="Briner A.E."/>
            <person name="Felis G.E."/>
            <person name="de Vos W.M."/>
            <person name="Barrangou R."/>
            <person name="Klaenhammer T.R."/>
            <person name="Caufield P.W."/>
            <person name="Cui Y."/>
            <person name="Zhang H."/>
            <person name="O'Toole P.W."/>
        </authorList>
    </citation>
    <scope>NUCLEOTIDE SEQUENCE [LARGE SCALE GENOMIC DNA]</scope>
    <source>
        <strain evidence="4 5">DSM 20190</strain>
    </source>
</reference>
<name>A0A0R2FQM4_9LACO</name>
<keyword evidence="2 4" id="KW-0808">Transferase</keyword>
<organism evidence="4 5">
    <name type="scientific">Weissella halotolerans DSM 20190</name>
    <dbReference type="NCBI Taxonomy" id="1123500"/>
    <lineage>
        <taxon>Bacteria</taxon>
        <taxon>Bacillati</taxon>
        <taxon>Bacillota</taxon>
        <taxon>Bacilli</taxon>
        <taxon>Lactobacillales</taxon>
        <taxon>Lactobacillaceae</taxon>
        <taxon>Weissella</taxon>
    </lineage>
</organism>
<keyword evidence="1" id="KW-0328">Glycosyltransferase</keyword>
<dbReference type="AlphaFoldDB" id="A0A0R2FQM4"/>
<evidence type="ECO:0000313" key="5">
    <source>
        <dbReference type="Proteomes" id="UP000051296"/>
    </source>
</evidence>
<dbReference type="CDD" id="cd04194">
    <property type="entry name" value="GT8_A4GalT_like"/>
    <property type="match status" value="1"/>
</dbReference>
<dbReference type="Pfam" id="PF01501">
    <property type="entry name" value="Glyco_transf_8"/>
    <property type="match status" value="1"/>
</dbReference>
<dbReference type="InterPro" id="IPR002495">
    <property type="entry name" value="Glyco_trans_8"/>
</dbReference>
<dbReference type="STRING" id="1123500.GCA_000420365_01307"/>
<dbReference type="GO" id="GO:0046872">
    <property type="term" value="F:metal ion binding"/>
    <property type="evidence" value="ECO:0007669"/>
    <property type="project" value="UniProtKB-KW"/>
</dbReference>
<keyword evidence="5" id="KW-1185">Reference proteome</keyword>
<sequence length="301" mass="34955">MSLQTPGLSGTIGEDQDKMQINLLFSIDDHFTNQLMTTIYSIYLNSRQNNHYTVYVVQETQLKRHVELTAFFNYLGIDYVPIILGANAFKGAPVSSRYPRAIYYRLLAHEYLPTDIDKILYLDADILCINDLSSLYEQDISDYLYAAAMHTDMLKLTGPINKIRLDSDVDYYFNSGVLLMNLNKIRQEVSAEDIFNFIREYRHQLLLPDQDVLNKLYGENMLPVSDALYNYDVRKDFTYQMQGEGQWSLDWVLANTVFLHFCGTKKPWLTDATTKYATLYKYIRQQLEKLLASQAIDLVTD</sequence>
<dbReference type="FunCoup" id="A0A0R2FQM4">
    <property type="interactions" value="33"/>
</dbReference>
<accession>A0A0R2FQM4</accession>
<dbReference type="eggNOG" id="COG1442">
    <property type="taxonomic scope" value="Bacteria"/>
</dbReference>
<dbReference type="PATRIC" id="fig|1123500.6.peg.1244"/>
<dbReference type="EMBL" id="JQAX01000005">
    <property type="protein sequence ID" value="KRN30818.1"/>
    <property type="molecule type" value="Genomic_DNA"/>
</dbReference>
<gene>
    <name evidence="4" type="ORF">IV68_GL001245</name>
</gene>
<evidence type="ECO:0000256" key="3">
    <source>
        <dbReference type="ARBA" id="ARBA00022723"/>
    </source>
</evidence>
<comment type="caution">
    <text evidence="4">The sequence shown here is derived from an EMBL/GenBank/DDBJ whole genome shotgun (WGS) entry which is preliminary data.</text>
</comment>
<evidence type="ECO:0000256" key="1">
    <source>
        <dbReference type="ARBA" id="ARBA00022676"/>
    </source>
</evidence>
<evidence type="ECO:0000256" key="2">
    <source>
        <dbReference type="ARBA" id="ARBA00022679"/>
    </source>
</evidence>
<dbReference type="SUPFAM" id="SSF53448">
    <property type="entry name" value="Nucleotide-diphospho-sugar transferases"/>
    <property type="match status" value="1"/>
</dbReference>
<protein>
    <submittedName>
        <fullName evidence="4">Glycosyl transferase family protein</fullName>
    </submittedName>
</protein>
<dbReference type="Proteomes" id="UP000051296">
    <property type="component" value="Unassembled WGS sequence"/>
</dbReference>
<dbReference type="InterPro" id="IPR050748">
    <property type="entry name" value="Glycosyltrans_8_dom-fam"/>
</dbReference>
<evidence type="ECO:0000313" key="4">
    <source>
        <dbReference type="EMBL" id="KRN30818.1"/>
    </source>
</evidence>
<keyword evidence="3" id="KW-0479">Metal-binding</keyword>